<dbReference type="PANTHER" id="PTHR10791">
    <property type="entry name" value="RAG1-ACTIVATING PROTEIN 1"/>
    <property type="match status" value="1"/>
</dbReference>
<keyword evidence="7 13" id="KW-0812">Transmembrane</keyword>
<dbReference type="Gene3D" id="1.20.1280.290">
    <property type="match status" value="2"/>
</dbReference>
<dbReference type="FunFam" id="1.20.1280.290:FF:000004">
    <property type="entry name" value="Sugar transporter SWEET"/>
    <property type="match status" value="1"/>
</dbReference>
<feature type="transmembrane region" description="Helical" evidence="13">
    <location>
        <begin position="139"/>
        <end position="158"/>
    </location>
</feature>
<dbReference type="InterPro" id="IPR047664">
    <property type="entry name" value="SWEET"/>
</dbReference>
<evidence type="ECO:0000256" key="1">
    <source>
        <dbReference type="ARBA" id="ARBA00004651"/>
    </source>
</evidence>
<name>A0AAV6G9T0_9TELE</name>
<comment type="similarity">
    <text evidence="3 13">Belongs to the SWEET sugar transporter family.</text>
</comment>
<evidence type="ECO:0000256" key="10">
    <source>
        <dbReference type="ARBA" id="ARBA00023034"/>
    </source>
</evidence>
<feature type="transmembrane region" description="Helical" evidence="13">
    <location>
        <begin position="21"/>
        <end position="41"/>
    </location>
</feature>
<keyword evidence="9 13" id="KW-1133">Transmembrane helix</keyword>
<keyword evidence="11 13" id="KW-0472">Membrane</keyword>
<keyword evidence="6 13" id="KW-0762">Sugar transport</keyword>
<dbReference type="PANTHER" id="PTHR10791:SF30">
    <property type="entry name" value="SUGAR TRANSPORTER SWEET1"/>
    <property type="match status" value="1"/>
</dbReference>
<evidence type="ECO:0000256" key="2">
    <source>
        <dbReference type="ARBA" id="ARBA00004653"/>
    </source>
</evidence>
<evidence type="ECO:0000256" key="5">
    <source>
        <dbReference type="ARBA" id="ARBA00022475"/>
    </source>
</evidence>
<evidence type="ECO:0000256" key="13">
    <source>
        <dbReference type="RuleBase" id="RU910715"/>
    </source>
</evidence>
<comment type="function">
    <text evidence="12 13">Mediates sugar transport across membranes.</text>
</comment>
<keyword evidence="10" id="KW-0333">Golgi apparatus</keyword>
<feature type="transmembrane region" description="Helical" evidence="13">
    <location>
        <begin position="47"/>
        <end position="69"/>
    </location>
</feature>
<organism evidence="14 15">
    <name type="scientific">Alosa alosa</name>
    <name type="common">allis shad</name>
    <dbReference type="NCBI Taxonomy" id="278164"/>
    <lineage>
        <taxon>Eukaryota</taxon>
        <taxon>Metazoa</taxon>
        <taxon>Chordata</taxon>
        <taxon>Craniata</taxon>
        <taxon>Vertebrata</taxon>
        <taxon>Euteleostomi</taxon>
        <taxon>Actinopterygii</taxon>
        <taxon>Neopterygii</taxon>
        <taxon>Teleostei</taxon>
        <taxon>Clupei</taxon>
        <taxon>Clupeiformes</taxon>
        <taxon>Clupeoidei</taxon>
        <taxon>Clupeidae</taxon>
        <taxon>Alosa</taxon>
    </lineage>
</organism>
<feature type="transmembrane region" description="Helical" evidence="13">
    <location>
        <begin position="105"/>
        <end position="127"/>
    </location>
</feature>
<dbReference type="Pfam" id="PF03083">
    <property type="entry name" value="MtN3_slv"/>
    <property type="match status" value="2"/>
</dbReference>
<dbReference type="FunFam" id="1.20.1280.290:FF:000010">
    <property type="entry name" value="Sugar transporter SWEET"/>
    <property type="match status" value="1"/>
</dbReference>
<evidence type="ECO:0000256" key="7">
    <source>
        <dbReference type="ARBA" id="ARBA00022692"/>
    </source>
</evidence>
<dbReference type="GO" id="GO:0005886">
    <property type="term" value="C:plasma membrane"/>
    <property type="evidence" value="ECO:0007669"/>
    <property type="project" value="UniProtKB-SubCell"/>
</dbReference>
<dbReference type="GO" id="GO:0000139">
    <property type="term" value="C:Golgi membrane"/>
    <property type="evidence" value="ECO:0007669"/>
    <property type="project" value="UniProtKB-SubCell"/>
</dbReference>
<evidence type="ECO:0000256" key="4">
    <source>
        <dbReference type="ARBA" id="ARBA00022448"/>
    </source>
</evidence>
<dbReference type="GO" id="GO:0051119">
    <property type="term" value="F:sugar transmembrane transporter activity"/>
    <property type="evidence" value="ECO:0007669"/>
    <property type="project" value="InterPro"/>
</dbReference>
<evidence type="ECO:0000256" key="9">
    <source>
        <dbReference type="ARBA" id="ARBA00022989"/>
    </source>
</evidence>
<dbReference type="Proteomes" id="UP000823561">
    <property type="component" value="Chromosome 13"/>
</dbReference>
<evidence type="ECO:0000256" key="8">
    <source>
        <dbReference type="ARBA" id="ARBA00022737"/>
    </source>
</evidence>
<dbReference type="AlphaFoldDB" id="A0AAV6G9T0"/>
<dbReference type="InterPro" id="IPR004316">
    <property type="entry name" value="SWEET_rpt"/>
</dbReference>
<dbReference type="EMBL" id="JADWDJ010000013">
    <property type="protein sequence ID" value="KAG5270857.1"/>
    <property type="molecule type" value="Genomic_DNA"/>
</dbReference>
<evidence type="ECO:0000256" key="3">
    <source>
        <dbReference type="ARBA" id="ARBA00007809"/>
    </source>
</evidence>
<reference evidence="14" key="1">
    <citation type="submission" date="2020-10" db="EMBL/GenBank/DDBJ databases">
        <title>Chromosome-scale genome assembly of the Allis shad, Alosa alosa.</title>
        <authorList>
            <person name="Margot Z."/>
            <person name="Christophe K."/>
            <person name="Cabau C."/>
            <person name="Louis A."/>
            <person name="Berthelot C."/>
            <person name="Parey E."/>
            <person name="Roest Crollius H."/>
            <person name="Montfort J."/>
            <person name="Robinson-Rechavi M."/>
            <person name="Bucao C."/>
            <person name="Bouchez O."/>
            <person name="Gislard M."/>
            <person name="Lluch J."/>
            <person name="Milhes M."/>
            <person name="Lampietro C."/>
            <person name="Lopez Roques C."/>
            <person name="Donnadieu C."/>
            <person name="Braasch I."/>
            <person name="Desvignes T."/>
            <person name="Postlethwait J."/>
            <person name="Bobe J."/>
            <person name="Guiguen Y."/>
        </authorList>
    </citation>
    <scope>NUCLEOTIDE SEQUENCE</scope>
    <source>
        <strain evidence="14">M-15738</strain>
        <tissue evidence="14">Blood</tissue>
    </source>
</reference>
<keyword evidence="15" id="KW-1185">Reference proteome</keyword>
<keyword evidence="5" id="KW-1003">Cell membrane</keyword>
<comment type="subcellular location">
    <subcellularLocation>
        <location evidence="1">Cell membrane</location>
        <topology evidence="1">Multi-pass membrane protein</topology>
    </subcellularLocation>
    <subcellularLocation>
        <location evidence="2">Golgi apparatus membrane</location>
        <topology evidence="2">Multi-pass membrane protein</topology>
    </subcellularLocation>
</comment>
<evidence type="ECO:0000256" key="6">
    <source>
        <dbReference type="ARBA" id="ARBA00022597"/>
    </source>
</evidence>
<evidence type="ECO:0000313" key="15">
    <source>
        <dbReference type="Proteomes" id="UP000823561"/>
    </source>
</evidence>
<sequence>MFSTGLTDLKKMRATQSADKIQFLPFLTTCLNNLGWLYYGLLKKDGTLIIVNTIGACLQTLYILAYCHYTKERRRALQQTLVMVCTLGLGWGYFSVIVSQGDVQLSQLGLVCSVFTISMYLSPLADLLEIIRSRSVECLSFPLTVATFLTSTAWTLYGMQLQDFYIMVPNTPGIVTSLIRFFLFWSLGSESQGKPLTSLSPYKRSPGPTTKCLLPGTFSCVLLETASTLLLLLKLSFSEETTVQFVIDRYNYRCQTLVE</sequence>
<comment type="caution">
    <text evidence="13">Lacks conserved residue(s) required for the propagation of feature annotation.</text>
</comment>
<feature type="transmembrane region" description="Helical" evidence="13">
    <location>
        <begin position="81"/>
        <end position="99"/>
    </location>
</feature>
<keyword evidence="8" id="KW-0677">Repeat</keyword>
<evidence type="ECO:0000256" key="12">
    <source>
        <dbReference type="ARBA" id="ARBA00054132"/>
    </source>
</evidence>
<protein>
    <recommendedName>
        <fullName evidence="13">Sugar transporter SWEET</fullName>
    </recommendedName>
</protein>
<gene>
    <name evidence="14" type="ORF">AALO_G00173090</name>
</gene>
<evidence type="ECO:0000256" key="11">
    <source>
        <dbReference type="ARBA" id="ARBA00023136"/>
    </source>
</evidence>
<keyword evidence="4 13" id="KW-0813">Transport</keyword>
<evidence type="ECO:0000313" key="14">
    <source>
        <dbReference type="EMBL" id="KAG5270857.1"/>
    </source>
</evidence>
<accession>A0AAV6G9T0</accession>
<proteinExistence type="inferred from homology"/>
<comment type="caution">
    <text evidence="14">The sequence shown here is derived from an EMBL/GenBank/DDBJ whole genome shotgun (WGS) entry which is preliminary data.</text>
</comment>